<evidence type="ECO:0000259" key="4">
    <source>
        <dbReference type="PROSITE" id="PS50949"/>
    </source>
</evidence>
<feature type="domain" description="HTH gntR-type" evidence="4">
    <location>
        <begin position="13"/>
        <end position="81"/>
    </location>
</feature>
<proteinExistence type="predicted"/>
<keyword evidence="3" id="KW-0804">Transcription</keyword>
<dbReference type="STRING" id="440168.SAMN04487974_101232"/>
<dbReference type="Pfam" id="PF07729">
    <property type="entry name" value="FCD"/>
    <property type="match status" value="1"/>
</dbReference>
<dbReference type="InterPro" id="IPR036390">
    <property type="entry name" value="WH_DNA-bd_sf"/>
</dbReference>
<dbReference type="CDD" id="cd07377">
    <property type="entry name" value="WHTH_GntR"/>
    <property type="match status" value="1"/>
</dbReference>
<sequence length="239" mass="26238">MIAKPGEEAERPSTFADQVYGRILSSIATGAFPTGSKLPSEKLLGERFGVSRPVVRDALSRLQRDGLIESRKGSGSFVLSSPPEDLSAAADMAQIARYQRYQEFRLVVEGAAAALAAERRTSAQLARIVDAHNKFIAEIENGQFLWQSDREVHIAIAEAAGNEFFVESLEGPEVRLSDFMTVSLKLTSSRSPQRGSLVAREHSNIVDAIRGRDAVAARIAMEFHLVQARRRMLDKTLSP</sequence>
<keyword evidence="6" id="KW-1185">Reference proteome</keyword>
<gene>
    <name evidence="5" type="ORF">SAMN04487974_101232</name>
</gene>
<dbReference type="Gene3D" id="1.10.10.10">
    <property type="entry name" value="Winged helix-like DNA-binding domain superfamily/Winged helix DNA-binding domain"/>
    <property type="match status" value="1"/>
</dbReference>
<dbReference type="InterPro" id="IPR000524">
    <property type="entry name" value="Tscrpt_reg_HTH_GntR"/>
</dbReference>
<keyword evidence="2 5" id="KW-0238">DNA-binding</keyword>
<protein>
    <submittedName>
        <fullName evidence="5">DNA-binding transcriptional regulator, FadR family</fullName>
    </submittedName>
</protein>
<dbReference type="RefSeq" id="WP_090589996.1">
    <property type="nucleotide sequence ID" value="NZ_FNCS01000001.1"/>
</dbReference>
<dbReference type="PROSITE" id="PS50949">
    <property type="entry name" value="HTH_GNTR"/>
    <property type="match status" value="1"/>
</dbReference>
<evidence type="ECO:0000256" key="2">
    <source>
        <dbReference type="ARBA" id="ARBA00023125"/>
    </source>
</evidence>
<dbReference type="Gene3D" id="1.20.120.530">
    <property type="entry name" value="GntR ligand-binding domain-like"/>
    <property type="match status" value="1"/>
</dbReference>
<dbReference type="InterPro" id="IPR011711">
    <property type="entry name" value="GntR_C"/>
</dbReference>
<dbReference type="SMART" id="SM00345">
    <property type="entry name" value="HTH_GNTR"/>
    <property type="match status" value="1"/>
</dbReference>
<dbReference type="SUPFAM" id="SSF46785">
    <property type="entry name" value="Winged helix' DNA-binding domain"/>
    <property type="match status" value="1"/>
</dbReference>
<dbReference type="EMBL" id="FNCS01000001">
    <property type="protein sequence ID" value="SDG16482.1"/>
    <property type="molecule type" value="Genomic_DNA"/>
</dbReference>
<keyword evidence="1" id="KW-0805">Transcription regulation</keyword>
<dbReference type="SMART" id="SM00895">
    <property type="entry name" value="FCD"/>
    <property type="match status" value="1"/>
</dbReference>
<evidence type="ECO:0000256" key="1">
    <source>
        <dbReference type="ARBA" id="ARBA00023015"/>
    </source>
</evidence>
<dbReference type="InterPro" id="IPR036388">
    <property type="entry name" value="WH-like_DNA-bd_sf"/>
</dbReference>
<dbReference type="PANTHER" id="PTHR43537">
    <property type="entry name" value="TRANSCRIPTIONAL REGULATOR, GNTR FAMILY"/>
    <property type="match status" value="1"/>
</dbReference>
<dbReference type="GO" id="GO:0003677">
    <property type="term" value="F:DNA binding"/>
    <property type="evidence" value="ECO:0007669"/>
    <property type="project" value="UniProtKB-KW"/>
</dbReference>
<dbReference type="SUPFAM" id="SSF48008">
    <property type="entry name" value="GntR ligand-binding domain-like"/>
    <property type="match status" value="1"/>
</dbReference>
<dbReference type="GO" id="GO:0003700">
    <property type="term" value="F:DNA-binding transcription factor activity"/>
    <property type="evidence" value="ECO:0007669"/>
    <property type="project" value="InterPro"/>
</dbReference>
<organism evidence="5 6">
    <name type="scientific">Pelagibacterium luteolum</name>
    <dbReference type="NCBI Taxonomy" id="440168"/>
    <lineage>
        <taxon>Bacteria</taxon>
        <taxon>Pseudomonadati</taxon>
        <taxon>Pseudomonadota</taxon>
        <taxon>Alphaproteobacteria</taxon>
        <taxon>Hyphomicrobiales</taxon>
        <taxon>Devosiaceae</taxon>
        <taxon>Pelagibacterium</taxon>
    </lineage>
</organism>
<dbReference type="PANTHER" id="PTHR43537:SF5">
    <property type="entry name" value="UXU OPERON TRANSCRIPTIONAL REGULATOR"/>
    <property type="match status" value="1"/>
</dbReference>
<evidence type="ECO:0000313" key="5">
    <source>
        <dbReference type="EMBL" id="SDG16482.1"/>
    </source>
</evidence>
<evidence type="ECO:0000313" key="6">
    <source>
        <dbReference type="Proteomes" id="UP000199495"/>
    </source>
</evidence>
<evidence type="ECO:0000256" key="3">
    <source>
        <dbReference type="ARBA" id="ARBA00023163"/>
    </source>
</evidence>
<dbReference type="OrthoDB" id="9809707at2"/>
<dbReference type="Pfam" id="PF00392">
    <property type="entry name" value="GntR"/>
    <property type="match status" value="1"/>
</dbReference>
<accession>A0A1G7S0C5</accession>
<dbReference type="PRINTS" id="PR00035">
    <property type="entry name" value="HTHGNTR"/>
</dbReference>
<dbReference type="AlphaFoldDB" id="A0A1G7S0C5"/>
<name>A0A1G7S0C5_9HYPH</name>
<dbReference type="InterPro" id="IPR008920">
    <property type="entry name" value="TF_FadR/GntR_C"/>
</dbReference>
<dbReference type="Proteomes" id="UP000199495">
    <property type="component" value="Unassembled WGS sequence"/>
</dbReference>
<reference evidence="5 6" key="1">
    <citation type="submission" date="2016-10" db="EMBL/GenBank/DDBJ databases">
        <authorList>
            <person name="de Groot N.N."/>
        </authorList>
    </citation>
    <scope>NUCLEOTIDE SEQUENCE [LARGE SCALE GENOMIC DNA]</scope>
    <source>
        <strain evidence="5 6">CGMCC 1.10267</strain>
    </source>
</reference>